<dbReference type="InterPro" id="IPR050834">
    <property type="entry name" value="Glycosyltransf_2"/>
</dbReference>
<protein>
    <recommendedName>
        <fullName evidence="5">Glycosyltransferase 2-like domain-containing protein</fullName>
    </recommendedName>
</protein>
<proteinExistence type="inferred from homology"/>
<dbReference type="AlphaFoldDB" id="A0A151JHY4"/>
<evidence type="ECO:0000256" key="2">
    <source>
        <dbReference type="ARBA" id="ARBA00022676"/>
    </source>
</evidence>
<evidence type="ECO:0000259" key="5">
    <source>
        <dbReference type="Pfam" id="PF00535"/>
    </source>
</evidence>
<evidence type="ECO:0000256" key="1">
    <source>
        <dbReference type="ARBA" id="ARBA00006739"/>
    </source>
</evidence>
<name>A0A151JHY4_9VIBR</name>
<dbReference type="InterPro" id="IPR001173">
    <property type="entry name" value="Glyco_trans_2-like"/>
</dbReference>
<dbReference type="SUPFAM" id="SSF53448">
    <property type="entry name" value="Nucleotide-diphospho-sugar transferases"/>
    <property type="match status" value="1"/>
</dbReference>
<dbReference type="Gene3D" id="3.90.550.10">
    <property type="entry name" value="Spore Coat Polysaccharide Biosynthesis Protein SpsA, Chain A"/>
    <property type="match status" value="1"/>
</dbReference>
<dbReference type="InterPro" id="IPR029044">
    <property type="entry name" value="Nucleotide-diphossugar_trans"/>
</dbReference>
<dbReference type="Pfam" id="PF00535">
    <property type="entry name" value="Glycos_transf_2"/>
    <property type="match status" value="1"/>
</dbReference>
<evidence type="ECO:0000313" key="7">
    <source>
        <dbReference type="Proteomes" id="UP000075349"/>
    </source>
</evidence>
<comment type="caution">
    <text evidence="6">The sequence shown here is derived from an EMBL/GenBank/DDBJ whole genome shotgun (WGS) entry which is preliminary data.</text>
</comment>
<keyword evidence="4" id="KW-1133">Transmembrane helix</keyword>
<evidence type="ECO:0000256" key="4">
    <source>
        <dbReference type="SAM" id="Phobius"/>
    </source>
</evidence>
<dbReference type="Proteomes" id="UP000075349">
    <property type="component" value="Unassembled WGS sequence"/>
</dbReference>
<comment type="similarity">
    <text evidence="1">Belongs to the glycosyltransferase 2 family.</text>
</comment>
<reference evidence="7" key="1">
    <citation type="submission" date="2015-12" db="EMBL/GenBank/DDBJ databases">
        <authorList>
            <person name="Tarr C.L."/>
            <person name="Gladney L.M."/>
        </authorList>
    </citation>
    <scope>NUCLEOTIDE SEQUENCE [LARGE SCALE GENOMIC DNA]</scope>
    <source>
        <strain evidence="7">2756-81</strain>
    </source>
</reference>
<feature type="transmembrane region" description="Helical" evidence="4">
    <location>
        <begin position="277"/>
        <end position="296"/>
    </location>
</feature>
<organism evidence="6 7">
    <name type="scientific">Vibrio cidicii</name>
    <dbReference type="NCBI Taxonomy" id="1763883"/>
    <lineage>
        <taxon>Bacteria</taxon>
        <taxon>Pseudomonadati</taxon>
        <taxon>Pseudomonadota</taxon>
        <taxon>Gammaproteobacteria</taxon>
        <taxon>Vibrionales</taxon>
        <taxon>Vibrionaceae</taxon>
        <taxon>Vibrio</taxon>
    </lineage>
</organism>
<dbReference type="EMBL" id="LOMK01000001">
    <property type="protein sequence ID" value="KYN25409.1"/>
    <property type="molecule type" value="Genomic_DNA"/>
</dbReference>
<keyword evidence="4" id="KW-0812">Transmembrane</keyword>
<gene>
    <name evidence="6" type="ORF">AUQ44_07410</name>
</gene>
<feature type="domain" description="Glycosyltransferase 2-like" evidence="5">
    <location>
        <begin position="5"/>
        <end position="162"/>
    </location>
</feature>
<dbReference type="GO" id="GO:0016757">
    <property type="term" value="F:glycosyltransferase activity"/>
    <property type="evidence" value="ECO:0007669"/>
    <property type="project" value="UniProtKB-KW"/>
</dbReference>
<accession>A0A151JHY4</accession>
<keyword evidence="4" id="KW-0472">Membrane</keyword>
<keyword evidence="2" id="KW-0328">Glycosyltransferase</keyword>
<sequence>MKLISVILPVYNAQDTIVAAIESVLKQTYSNLELIIIDDGSTDKTASLIEGIEDDRIIFKKRDNKGLGNTLNELLSMCSGDLVARMDADDICHPNRLEKQFKFMESNSDVVLLGGQIRFLVNNSYINIDFFPAEHEKILAGLMNENFPICHPTIMFRKKEALCLGGYTVGLAGEDLDFFLRIASLGKLANLDTVVLDYRILMNSLSSTKKNELNIGYSYAIYNENMRRNNLSEISYSDFISFVWDKRTLIERLDDFLKNWSRFFYRKSLFSRANGDIFFSLCYLFFAITIQPKRSLKRMLRRILK</sequence>
<keyword evidence="3" id="KW-0808">Transferase</keyword>
<evidence type="ECO:0000313" key="6">
    <source>
        <dbReference type="EMBL" id="KYN25409.1"/>
    </source>
</evidence>
<dbReference type="PANTHER" id="PTHR43685">
    <property type="entry name" value="GLYCOSYLTRANSFERASE"/>
    <property type="match status" value="1"/>
</dbReference>
<dbReference type="PANTHER" id="PTHR43685:SF5">
    <property type="entry name" value="GLYCOSYLTRANSFERASE EPSE-RELATED"/>
    <property type="match status" value="1"/>
</dbReference>
<evidence type="ECO:0000256" key="3">
    <source>
        <dbReference type="ARBA" id="ARBA00022679"/>
    </source>
</evidence>